<sequence>MSQDSQFKAMDSYFHSLLNESVVAEPAPVVQPAPEPAVVTFAEPQGFAEQEKLQALLADVERVSKTEIKTPQKVSPSTLSTPVKVAPPAPPIWKNIETGREFQALFFVVSGVTFAVPLTELGGIHQLSKINTLFGKPDWFAGVMTMRDSQLNVVDTTRWIMPGQVAEQAYEYLVMLGNSQWGLACHQLIGTELLLRDRIQWRSSAGKRPWLAGMVKDKMCALLHVQELLLLLEKGLNIEGC</sequence>
<comment type="caution">
    <text evidence="2">The sequence shown here is derived from an EMBL/GenBank/DDBJ whole genome shotgun (WGS) entry which is preliminary data.</text>
</comment>
<dbReference type="InterPro" id="IPR002545">
    <property type="entry name" value="CheW-lke_dom"/>
</dbReference>
<dbReference type="PIRSF" id="PIRSF020479">
    <property type="entry name" value="UCP020479_CheW"/>
    <property type="match status" value="1"/>
</dbReference>
<dbReference type="InterPro" id="IPR036061">
    <property type="entry name" value="CheW-like_dom_sf"/>
</dbReference>
<reference evidence="3" key="1">
    <citation type="journal article" date="2019" name="Int. J. Syst. Evol. Microbiol.">
        <title>The Global Catalogue of Microorganisms (GCM) 10K type strain sequencing project: providing services to taxonomists for standard genome sequencing and annotation.</title>
        <authorList>
            <consortium name="The Broad Institute Genomics Platform"/>
            <consortium name="The Broad Institute Genome Sequencing Center for Infectious Disease"/>
            <person name="Wu L."/>
            <person name="Ma J."/>
        </authorList>
    </citation>
    <scope>NUCLEOTIDE SEQUENCE [LARGE SCALE GENOMIC DNA]</scope>
    <source>
        <strain evidence="3">CCUG 54939</strain>
    </source>
</reference>
<organism evidence="2 3">
    <name type="scientific">Pseudaeromonas sharmana</name>
    <dbReference type="NCBI Taxonomy" id="328412"/>
    <lineage>
        <taxon>Bacteria</taxon>
        <taxon>Pseudomonadati</taxon>
        <taxon>Pseudomonadota</taxon>
        <taxon>Gammaproteobacteria</taxon>
        <taxon>Aeromonadales</taxon>
        <taxon>Aeromonadaceae</taxon>
        <taxon>Pseudaeromonas</taxon>
    </lineage>
</organism>
<proteinExistence type="predicted"/>
<protein>
    <submittedName>
        <fullName evidence="2">Chemotaxis protein CheW</fullName>
    </submittedName>
</protein>
<name>A0ABV8CJY9_9GAMM</name>
<accession>A0ABV8CJY9</accession>
<gene>
    <name evidence="2" type="ORF">ACFOSS_01815</name>
</gene>
<dbReference type="InterPro" id="IPR014506">
    <property type="entry name" value="UCP020479_CheW"/>
</dbReference>
<dbReference type="EMBL" id="JBHSAF010000001">
    <property type="protein sequence ID" value="MFC3912199.1"/>
    <property type="molecule type" value="Genomic_DNA"/>
</dbReference>
<keyword evidence="3" id="KW-1185">Reference proteome</keyword>
<dbReference type="Proteomes" id="UP001595692">
    <property type="component" value="Unassembled WGS sequence"/>
</dbReference>
<dbReference type="PROSITE" id="PS50851">
    <property type="entry name" value="CHEW"/>
    <property type="match status" value="1"/>
</dbReference>
<feature type="domain" description="CheW-like" evidence="1">
    <location>
        <begin position="101"/>
        <end position="234"/>
    </location>
</feature>
<evidence type="ECO:0000313" key="2">
    <source>
        <dbReference type="EMBL" id="MFC3912199.1"/>
    </source>
</evidence>
<dbReference type="RefSeq" id="WP_377150290.1">
    <property type="nucleotide sequence ID" value="NZ_JBHSAF010000001.1"/>
</dbReference>
<dbReference type="SUPFAM" id="SSF50341">
    <property type="entry name" value="CheW-like"/>
    <property type="match status" value="1"/>
</dbReference>
<evidence type="ECO:0000313" key="3">
    <source>
        <dbReference type="Proteomes" id="UP001595692"/>
    </source>
</evidence>
<dbReference type="SMART" id="SM00260">
    <property type="entry name" value="CheW"/>
    <property type="match status" value="1"/>
</dbReference>
<evidence type="ECO:0000259" key="1">
    <source>
        <dbReference type="PROSITE" id="PS50851"/>
    </source>
</evidence>
<dbReference type="Pfam" id="PF01584">
    <property type="entry name" value="CheW"/>
    <property type="match status" value="1"/>
</dbReference>